<dbReference type="Proteomes" id="UP000037393">
    <property type="component" value="Unassembled WGS sequence"/>
</dbReference>
<reference evidence="2 3" key="1">
    <citation type="journal article" date="2015" name="Appl. Environ. Microbiol.">
        <title>The Enterobacterium Trabulsiella odontotermitis Presents Novel Adaptations Related to Its Association with Fungus-Growing Termites.</title>
        <authorList>
            <person name="Sapountzis P."/>
            <person name="Gruntjes T."/>
            <person name="Otani S."/>
            <person name="Estevez J."/>
            <person name="da Costa R.R."/>
            <person name="Plunkett G.3rd."/>
            <person name="Perna N.T."/>
            <person name="Poulsen M."/>
        </authorList>
    </citation>
    <scope>NUCLEOTIDE SEQUENCE [LARGE SCALE GENOMIC DNA]</scope>
    <source>
        <strain evidence="2 3">12</strain>
    </source>
</reference>
<feature type="region of interest" description="Disordered" evidence="1">
    <location>
        <begin position="35"/>
        <end position="93"/>
    </location>
</feature>
<gene>
    <name evidence="2" type="ORF">GM31_21490</name>
</gene>
<dbReference type="AlphaFoldDB" id="A0A0L0GWM4"/>
<sequence length="93" mass="9735">MALLLGILLLSPAGRGQPTTALPPAPDAFTPVAVDYPPTPIPGTPWAQTVKKRQTAERKKQQAARPAARGAVRQTNRAPAGTTAGSGKTRENR</sequence>
<evidence type="ECO:0000313" key="2">
    <source>
        <dbReference type="EMBL" id="KNC92908.1"/>
    </source>
</evidence>
<protein>
    <submittedName>
        <fullName evidence="2">Uncharacterized protein</fullName>
    </submittedName>
</protein>
<evidence type="ECO:0000313" key="3">
    <source>
        <dbReference type="Proteomes" id="UP000037393"/>
    </source>
</evidence>
<dbReference type="EMBL" id="JNGI01000067">
    <property type="protein sequence ID" value="KNC92908.1"/>
    <property type="molecule type" value="Genomic_DNA"/>
</dbReference>
<dbReference type="PATRIC" id="fig|379893.4.peg.4358"/>
<evidence type="ECO:0000256" key="1">
    <source>
        <dbReference type="SAM" id="MobiDB-lite"/>
    </source>
</evidence>
<proteinExistence type="predicted"/>
<keyword evidence="3" id="KW-1185">Reference proteome</keyword>
<organism evidence="2 3">
    <name type="scientific">Trabulsiella odontotermitis</name>
    <dbReference type="NCBI Taxonomy" id="379893"/>
    <lineage>
        <taxon>Bacteria</taxon>
        <taxon>Pseudomonadati</taxon>
        <taxon>Pseudomonadota</taxon>
        <taxon>Gammaproteobacteria</taxon>
        <taxon>Enterobacterales</taxon>
        <taxon>Enterobacteriaceae</taxon>
        <taxon>Trabulsiella</taxon>
    </lineage>
</organism>
<accession>A0A0L0GWM4</accession>
<name>A0A0L0GWM4_9ENTR</name>
<feature type="compositionally biased region" description="Low complexity" evidence="1">
    <location>
        <begin position="63"/>
        <end position="74"/>
    </location>
</feature>
<comment type="caution">
    <text evidence="2">The sequence shown here is derived from an EMBL/GenBank/DDBJ whole genome shotgun (WGS) entry which is preliminary data.</text>
</comment>